<proteinExistence type="predicted"/>
<accession>A0A3M2SR88</accession>
<organism evidence="2 3">
    <name type="scientific">Fusarium kuroshium</name>
    <dbReference type="NCBI Taxonomy" id="2010991"/>
    <lineage>
        <taxon>Eukaryota</taxon>
        <taxon>Fungi</taxon>
        <taxon>Dikarya</taxon>
        <taxon>Ascomycota</taxon>
        <taxon>Pezizomycotina</taxon>
        <taxon>Sordariomycetes</taxon>
        <taxon>Hypocreomycetidae</taxon>
        <taxon>Hypocreales</taxon>
        <taxon>Nectriaceae</taxon>
        <taxon>Fusarium</taxon>
        <taxon>Fusarium solani species complex</taxon>
    </lineage>
</organism>
<reference evidence="2 3" key="1">
    <citation type="submission" date="2017-06" db="EMBL/GenBank/DDBJ databases">
        <title>Comparative genomic analysis of Ambrosia Fusariam Clade fungi.</title>
        <authorList>
            <person name="Stajich J.E."/>
            <person name="Carrillo J."/>
            <person name="Kijimoto T."/>
            <person name="Eskalen A."/>
            <person name="O'Donnell K."/>
            <person name="Kasson M."/>
        </authorList>
    </citation>
    <scope>NUCLEOTIDE SEQUENCE [LARGE SCALE GENOMIC DNA]</scope>
    <source>
        <strain evidence="2">UCR3666</strain>
    </source>
</reference>
<dbReference type="PANTHER" id="PTHR31694:SF8">
    <property type="entry name" value="STRESS RESPONSE PROTEIN RDS1P"/>
    <property type="match status" value="1"/>
</dbReference>
<dbReference type="Pfam" id="PF13668">
    <property type="entry name" value="Ferritin_2"/>
    <property type="match status" value="1"/>
</dbReference>
<keyword evidence="1" id="KW-0732">Signal</keyword>
<gene>
    <name evidence="2" type="ORF">CDV36_000514</name>
</gene>
<dbReference type="InterPro" id="IPR012347">
    <property type="entry name" value="Ferritin-like"/>
</dbReference>
<evidence type="ECO:0000313" key="2">
    <source>
        <dbReference type="EMBL" id="RMJ19815.1"/>
    </source>
</evidence>
<evidence type="ECO:0000313" key="3">
    <source>
        <dbReference type="Proteomes" id="UP000277212"/>
    </source>
</evidence>
<evidence type="ECO:0008006" key="4">
    <source>
        <dbReference type="Google" id="ProtNLM"/>
    </source>
</evidence>
<name>A0A3M2SR88_9HYPO</name>
<feature type="chain" id="PRO_5018218006" description="Protein rds1" evidence="1">
    <location>
        <begin position="20"/>
        <end position="321"/>
    </location>
</feature>
<dbReference type="STRING" id="2010991.A0A3M2SR88"/>
<dbReference type="SUPFAM" id="SSF47240">
    <property type="entry name" value="Ferritin-like"/>
    <property type="match status" value="1"/>
</dbReference>
<dbReference type="InterPro" id="IPR009078">
    <property type="entry name" value="Ferritin-like_SF"/>
</dbReference>
<evidence type="ECO:0000256" key="1">
    <source>
        <dbReference type="SAM" id="SignalP"/>
    </source>
</evidence>
<dbReference type="Proteomes" id="UP000277212">
    <property type="component" value="Unassembled WGS sequence"/>
</dbReference>
<dbReference type="OrthoDB" id="1001765at2759"/>
<protein>
    <recommendedName>
        <fullName evidence="4">Protein rds1</fullName>
    </recommendedName>
</protein>
<dbReference type="EMBL" id="NKUJ01000004">
    <property type="protein sequence ID" value="RMJ19815.1"/>
    <property type="molecule type" value="Genomic_DNA"/>
</dbReference>
<dbReference type="Gene3D" id="1.20.1260.10">
    <property type="match status" value="1"/>
</dbReference>
<dbReference type="CDD" id="cd00657">
    <property type="entry name" value="Ferritin_like"/>
    <property type="match status" value="1"/>
</dbReference>
<dbReference type="AlphaFoldDB" id="A0A3M2SR88"/>
<sequence length="321" mass="32930">MPSLKATIFAALFAGSALATPAAVRLNERQLHYHDMSKRQNDAAAALGLTDIDILQFALTLEHLEETFYREGFTTLSDADFAPLGLSAESLGDLKAIGKTEESHVVLLQGAIAQAGFQPVQACKYDFAGATKDPAVMVATAAILESVGVSAYLGAAPLLSDPAILGVAGAILTVEARHQTAIRVFSQAKAVPQPLDTPLGPKAVFSLAAPFIVECPEGSNLILEAFPKLAMAEGQTPEAVVVGAPIKLASDAAAGATHCAFTSGGIIPGGTKFTKFTAAEGCEVPKEVAGVTYVSLASAGPLDGVLTDEITVAGPMVLTIS</sequence>
<comment type="caution">
    <text evidence="2">The sequence shown here is derived from an EMBL/GenBank/DDBJ whole genome shotgun (WGS) entry which is preliminary data.</text>
</comment>
<dbReference type="InterPro" id="IPR052965">
    <property type="entry name" value="Pigment-catalase-like"/>
</dbReference>
<dbReference type="PANTHER" id="PTHR31694">
    <property type="entry name" value="DESICCATION-LIKE PROTEIN"/>
    <property type="match status" value="1"/>
</dbReference>
<feature type="signal peptide" evidence="1">
    <location>
        <begin position="1"/>
        <end position="19"/>
    </location>
</feature>
<keyword evidence="3" id="KW-1185">Reference proteome</keyword>